<dbReference type="SUPFAM" id="SSF47413">
    <property type="entry name" value="lambda repressor-like DNA-binding domains"/>
    <property type="match status" value="1"/>
</dbReference>
<dbReference type="GO" id="GO:0003677">
    <property type="term" value="F:DNA binding"/>
    <property type="evidence" value="ECO:0007669"/>
    <property type="project" value="InterPro"/>
</dbReference>
<dbReference type="InterPro" id="IPR001387">
    <property type="entry name" value="Cro/C1-type_HTH"/>
</dbReference>
<dbReference type="Pfam" id="PF01381">
    <property type="entry name" value="HTH_3"/>
    <property type="match status" value="1"/>
</dbReference>
<evidence type="ECO:0000259" key="1">
    <source>
        <dbReference type="PROSITE" id="PS50943"/>
    </source>
</evidence>
<comment type="caution">
    <text evidence="2">The sequence shown here is derived from an EMBL/GenBank/DDBJ whole genome shotgun (WGS) entry which is preliminary data.</text>
</comment>
<dbReference type="Gene3D" id="1.10.260.40">
    <property type="entry name" value="lambda repressor-like DNA-binding domains"/>
    <property type="match status" value="1"/>
</dbReference>
<dbReference type="AlphaFoldDB" id="A0A9D1K116"/>
<sequence length="84" mass="9551">MKRILDSEKLNIIGPQIREARKRAGLSQKQLSDRLELLAVYTCRGSISRIETGRRAVTDIEIDAISRVLDVPLDTLFGRDKENQ</sequence>
<name>A0A9D1K116_9FIRM</name>
<evidence type="ECO:0000313" key="2">
    <source>
        <dbReference type="EMBL" id="HIS77901.1"/>
    </source>
</evidence>
<reference evidence="2" key="2">
    <citation type="journal article" date="2021" name="PeerJ">
        <title>Extensive microbial diversity within the chicken gut microbiome revealed by metagenomics and culture.</title>
        <authorList>
            <person name="Gilroy R."/>
            <person name="Ravi A."/>
            <person name="Getino M."/>
            <person name="Pursley I."/>
            <person name="Horton D.L."/>
            <person name="Alikhan N.F."/>
            <person name="Baker D."/>
            <person name="Gharbi K."/>
            <person name="Hall N."/>
            <person name="Watson M."/>
            <person name="Adriaenssens E.M."/>
            <person name="Foster-Nyarko E."/>
            <person name="Jarju S."/>
            <person name="Secka A."/>
            <person name="Antonio M."/>
            <person name="Oren A."/>
            <person name="Chaudhuri R.R."/>
            <person name="La Ragione R."/>
            <person name="Hildebrand F."/>
            <person name="Pallen M.J."/>
        </authorList>
    </citation>
    <scope>NUCLEOTIDE SEQUENCE</scope>
    <source>
        <strain evidence="2">6086</strain>
    </source>
</reference>
<protein>
    <submittedName>
        <fullName evidence="2">Helix-turn-helix transcriptional regulator</fullName>
    </submittedName>
</protein>
<dbReference type="InterPro" id="IPR010982">
    <property type="entry name" value="Lambda_DNA-bd_dom_sf"/>
</dbReference>
<accession>A0A9D1K116</accession>
<gene>
    <name evidence="2" type="ORF">IAD03_00880</name>
</gene>
<reference evidence="2" key="1">
    <citation type="submission" date="2020-10" db="EMBL/GenBank/DDBJ databases">
        <authorList>
            <person name="Gilroy R."/>
        </authorList>
    </citation>
    <scope>NUCLEOTIDE SEQUENCE</scope>
    <source>
        <strain evidence="2">6086</strain>
    </source>
</reference>
<feature type="domain" description="HTH cro/C1-type" evidence="1">
    <location>
        <begin position="17"/>
        <end position="76"/>
    </location>
</feature>
<dbReference type="SMART" id="SM00530">
    <property type="entry name" value="HTH_XRE"/>
    <property type="match status" value="1"/>
</dbReference>
<dbReference type="PROSITE" id="PS50943">
    <property type="entry name" value="HTH_CROC1"/>
    <property type="match status" value="1"/>
</dbReference>
<dbReference type="EMBL" id="DVJM01000016">
    <property type="protein sequence ID" value="HIS77901.1"/>
    <property type="molecule type" value="Genomic_DNA"/>
</dbReference>
<organism evidence="2 3">
    <name type="scientific">Candidatus Caccousia stercoris</name>
    <dbReference type="NCBI Taxonomy" id="2840723"/>
    <lineage>
        <taxon>Bacteria</taxon>
        <taxon>Bacillati</taxon>
        <taxon>Bacillota</taxon>
        <taxon>Clostridia</taxon>
        <taxon>Eubacteriales</taxon>
        <taxon>Oscillospiraceae</taxon>
        <taxon>Oscillospiraceae incertae sedis</taxon>
        <taxon>Candidatus Caccousia</taxon>
    </lineage>
</organism>
<dbReference type="CDD" id="cd00093">
    <property type="entry name" value="HTH_XRE"/>
    <property type="match status" value="1"/>
</dbReference>
<proteinExistence type="predicted"/>
<dbReference type="Proteomes" id="UP000824141">
    <property type="component" value="Unassembled WGS sequence"/>
</dbReference>
<evidence type="ECO:0000313" key="3">
    <source>
        <dbReference type="Proteomes" id="UP000824141"/>
    </source>
</evidence>